<keyword evidence="2" id="KW-1185">Reference proteome</keyword>
<dbReference type="Proteomes" id="UP000005408">
    <property type="component" value="Unassembled WGS sequence"/>
</dbReference>
<sequence length="177" mass="20298">MKVNFSEFEEWCTPEITEGECGDCGDCEGEDTSLFLRFICAYMNCEENKHAGKLVATLNKTRLPPPAKVWDYVKRSSETNWARITDNWSLGDRLDKDFNRVWQRKGEFDTLIMLSAMFMHAQRLHASSAQEETYVPCRRTSSATSWGLFAGLLRRVRGGAPYLHHLQTTRRGLVLAL</sequence>
<dbReference type="EnsemblMetazoa" id="G24585.1">
    <property type="protein sequence ID" value="G24585.1:cds"/>
    <property type="gene ID" value="G24585"/>
</dbReference>
<name>A0A8W8KQZ8_MAGGI</name>
<accession>A0A8W8KQZ8</accession>
<evidence type="ECO:0000313" key="2">
    <source>
        <dbReference type="Proteomes" id="UP000005408"/>
    </source>
</evidence>
<reference evidence="1" key="1">
    <citation type="submission" date="2022-08" db="UniProtKB">
        <authorList>
            <consortium name="EnsemblMetazoa"/>
        </authorList>
    </citation>
    <scope>IDENTIFICATION</scope>
    <source>
        <strain evidence="1">05x7-T-G4-1.051#20</strain>
    </source>
</reference>
<dbReference type="EnsemblMetazoa" id="G24585.2">
    <property type="protein sequence ID" value="G24585.2:cds"/>
    <property type="gene ID" value="G24585"/>
</dbReference>
<dbReference type="EnsemblMetazoa" id="G24585.5">
    <property type="protein sequence ID" value="G24585.5:cds"/>
    <property type="gene ID" value="G24585"/>
</dbReference>
<evidence type="ECO:0000313" key="1">
    <source>
        <dbReference type="EnsemblMetazoa" id="G24585.2:cds"/>
    </source>
</evidence>
<protein>
    <submittedName>
        <fullName evidence="1">Uncharacterized protein</fullName>
    </submittedName>
</protein>
<organism evidence="1 2">
    <name type="scientific">Magallana gigas</name>
    <name type="common">Pacific oyster</name>
    <name type="synonym">Crassostrea gigas</name>
    <dbReference type="NCBI Taxonomy" id="29159"/>
    <lineage>
        <taxon>Eukaryota</taxon>
        <taxon>Metazoa</taxon>
        <taxon>Spiralia</taxon>
        <taxon>Lophotrochozoa</taxon>
        <taxon>Mollusca</taxon>
        <taxon>Bivalvia</taxon>
        <taxon>Autobranchia</taxon>
        <taxon>Pteriomorphia</taxon>
        <taxon>Ostreida</taxon>
        <taxon>Ostreoidea</taxon>
        <taxon>Ostreidae</taxon>
        <taxon>Magallana</taxon>
    </lineage>
</organism>
<proteinExistence type="predicted"/>
<dbReference type="AlphaFoldDB" id="A0A8W8KQZ8"/>
<dbReference type="EnsemblMetazoa" id="G24585.3">
    <property type="protein sequence ID" value="G24585.3:cds"/>
    <property type="gene ID" value="G24585"/>
</dbReference>